<keyword evidence="2" id="KW-1185">Reference proteome</keyword>
<protein>
    <submittedName>
        <fullName evidence="1">Uncharacterized protein</fullName>
    </submittedName>
</protein>
<comment type="caution">
    <text evidence="1">The sequence shown here is derived from an EMBL/GenBank/DDBJ whole genome shotgun (WGS) entry which is preliminary data.</text>
</comment>
<gene>
    <name evidence="1" type="ORF">H7J73_07395</name>
</gene>
<dbReference type="RefSeq" id="WP_264066699.1">
    <property type="nucleotide sequence ID" value="NZ_JACKTY010000020.1"/>
</dbReference>
<evidence type="ECO:0000313" key="1">
    <source>
        <dbReference type="EMBL" id="MCV7225855.1"/>
    </source>
</evidence>
<accession>A0ABT3C8T1</accession>
<reference evidence="1 2" key="1">
    <citation type="journal article" date="2022" name="BMC Genomics">
        <title>Comparative genome analysis of mycobacteria focusing on tRNA and non-coding RNA.</title>
        <authorList>
            <person name="Behra P.R.K."/>
            <person name="Pettersson B.M.F."/>
            <person name="Ramesh M."/>
            <person name="Das S."/>
            <person name="Dasgupta S."/>
            <person name="Kirsebom L.A."/>
        </authorList>
    </citation>
    <scope>NUCLEOTIDE SEQUENCE [LARGE SCALE GENOMIC DNA]</scope>
    <source>
        <strain evidence="1 2">DSM 44078</strain>
    </source>
</reference>
<organism evidence="1 2">
    <name type="scientific">Mycolicibacterium komossense</name>
    <dbReference type="NCBI Taxonomy" id="1779"/>
    <lineage>
        <taxon>Bacteria</taxon>
        <taxon>Bacillati</taxon>
        <taxon>Actinomycetota</taxon>
        <taxon>Actinomycetes</taxon>
        <taxon>Mycobacteriales</taxon>
        <taxon>Mycobacteriaceae</taxon>
        <taxon>Mycolicibacterium</taxon>
    </lineage>
</organism>
<name>A0ABT3C8T1_9MYCO</name>
<proteinExistence type="predicted"/>
<sequence length="126" mass="14412">MNEYEWGHAQVSYPDWRGTAQLDKRMGASVYDLTGIDQEEWMIIGLDFGAGESGTFNPHVIAVRKSEWPPTELSEIRAVDIQIHNGIDPFELLLKITHMLDMRFRISSVKDSTITITEHLDEPPQE</sequence>
<dbReference type="Proteomes" id="UP001526201">
    <property type="component" value="Unassembled WGS sequence"/>
</dbReference>
<evidence type="ECO:0000313" key="2">
    <source>
        <dbReference type="Proteomes" id="UP001526201"/>
    </source>
</evidence>
<dbReference type="EMBL" id="JACKTY010000020">
    <property type="protein sequence ID" value="MCV7225855.1"/>
    <property type="molecule type" value="Genomic_DNA"/>
</dbReference>